<evidence type="ECO:0000313" key="3">
    <source>
        <dbReference type="Proteomes" id="UP000034805"/>
    </source>
</evidence>
<evidence type="ECO:0000259" key="1">
    <source>
        <dbReference type="Pfam" id="PF04685"/>
    </source>
</evidence>
<dbReference type="EMBL" id="JARO02015911">
    <property type="protein sequence ID" value="KPP57623.1"/>
    <property type="molecule type" value="Genomic_DNA"/>
</dbReference>
<dbReference type="GO" id="GO:0005975">
    <property type="term" value="P:carbohydrate metabolic process"/>
    <property type="evidence" value="ECO:0007669"/>
    <property type="project" value="InterPro"/>
</dbReference>
<dbReference type="InterPro" id="IPR006775">
    <property type="entry name" value="GH116_catalytic"/>
</dbReference>
<dbReference type="GO" id="GO:0007417">
    <property type="term" value="P:central nervous system development"/>
    <property type="evidence" value="ECO:0007669"/>
    <property type="project" value="TreeGrafter"/>
</dbReference>
<dbReference type="InterPro" id="IPR008928">
    <property type="entry name" value="6-hairpin_glycosidase_sf"/>
</dbReference>
<dbReference type="InterPro" id="IPR012341">
    <property type="entry name" value="6hp_glycosidase-like_sf"/>
</dbReference>
<dbReference type="InterPro" id="IPR052566">
    <property type="entry name" value="Non-lysos_glucosylceramidase"/>
</dbReference>
<dbReference type="PANTHER" id="PTHR12654">
    <property type="entry name" value="BILE ACID BETA-GLUCOSIDASE-RELATED"/>
    <property type="match status" value="1"/>
</dbReference>
<reference evidence="2 3" key="1">
    <citation type="submission" date="2015-08" db="EMBL/GenBank/DDBJ databases">
        <title>The genome of the Asian arowana (Scleropages formosus).</title>
        <authorList>
            <person name="Tan M.H."/>
            <person name="Gan H.M."/>
            <person name="Croft L.J."/>
            <person name="Austin C.M."/>
        </authorList>
    </citation>
    <scope>NUCLEOTIDE SEQUENCE [LARGE SCALE GENOMIC DNA]</scope>
    <source>
        <strain evidence="2">Aro1</strain>
    </source>
</reference>
<organism evidence="2 3">
    <name type="scientific">Scleropages formosus</name>
    <name type="common">Asian bonytongue</name>
    <name type="synonym">Osteoglossum formosum</name>
    <dbReference type="NCBI Taxonomy" id="113540"/>
    <lineage>
        <taxon>Eukaryota</taxon>
        <taxon>Metazoa</taxon>
        <taxon>Chordata</taxon>
        <taxon>Craniata</taxon>
        <taxon>Vertebrata</taxon>
        <taxon>Euteleostomi</taxon>
        <taxon>Actinopterygii</taxon>
        <taxon>Neopterygii</taxon>
        <taxon>Teleostei</taxon>
        <taxon>Osteoglossocephala</taxon>
        <taxon>Osteoglossomorpha</taxon>
        <taxon>Osteoglossiformes</taxon>
        <taxon>Osteoglossidae</taxon>
        <taxon>Scleropages</taxon>
    </lineage>
</organism>
<dbReference type="GO" id="GO:0008422">
    <property type="term" value="F:beta-glucosidase activity"/>
    <property type="evidence" value="ECO:0007669"/>
    <property type="project" value="TreeGrafter"/>
</dbReference>
<protein>
    <recommendedName>
        <fullName evidence="1">Glycosyl-hydrolase family 116 catalytic region domain-containing protein</fullName>
    </recommendedName>
</protein>
<dbReference type="AlphaFoldDB" id="A0A0P7UC62"/>
<accession>A0A0P7UC62</accession>
<dbReference type="Pfam" id="PF04685">
    <property type="entry name" value="DUF608"/>
    <property type="match status" value="1"/>
</dbReference>
<gene>
    <name evidence="2" type="ORF">Z043_124632</name>
</gene>
<dbReference type="SUPFAM" id="SSF48208">
    <property type="entry name" value="Six-hairpin glycosidases"/>
    <property type="match status" value="1"/>
</dbReference>
<evidence type="ECO:0000313" key="2">
    <source>
        <dbReference type="EMBL" id="KPP57623.1"/>
    </source>
</evidence>
<feature type="domain" description="Glycosyl-hydrolase family 116 catalytic region" evidence="1">
    <location>
        <begin position="5"/>
        <end position="293"/>
    </location>
</feature>
<dbReference type="PANTHER" id="PTHR12654:SF0">
    <property type="entry name" value="NON-LYSOSOMAL GLUCOSYLCERAMIDASE"/>
    <property type="match status" value="1"/>
</dbReference>
<dbReference type="Proteomes" id="UP000034805">
    <property type="component" value="Unassembled WGS sequence"/>
</dbReference>
<name>A0A0P7UC62_SCLFO</name>
<proteinExistence type="predicted"/>
<sequence length="321" mass="36199">MPSLSDDEPWLRVNAYLIHDTANWKDLNLKFVLHVYRDFYLTQDKQYLEDMWPICQVVMDSEMKFDRDGDGLIENSGFADQTYDGWTVTGPSAYCGGLWLASVCVMCKMARLMDNNSIYHRYKDILDRGSAAFDSLLWNGQYYNYDSSGRELSSSVMSDQCAGQWLLRASGLGEGEYQAFPVDKVRRALKSVFELNVQGFARGQMGAVNGMRPEGVPDRSSVQSDEVWVGVVYGLAATMIHEGMLEEGFRTAEGCYRTVWEQLGMAFQTPEAYCEKGIFRSLAYMRPLSIWAMQLALDSRRCNGSVTEGEPVEAASPPEAH</sequence>
<comment type="caution">
    <text evidence="2">The sequence shown here is derived from an EMBL/GenBank/DDBJ whole genome shotgun (WGS) entry which is preliminary data.</text>
</comment>
<dbReference type="Gene3D" id="1.50.10.10">
    <property type="match status" value="1"/>
</dbReference>